<proteinExistence type="predicted"/>
<evidence type="ECO:0000313" key="3">
    <source>
        <dbReference type="EMBL" id="ACZ43130.1"/>
    </source>
</evidence>
<reference evidence="4" key="1">
    <citation type="journal article" date="2010" name="Stand. Genomic Sci.">
        <title>Complete genome sequence of 'Thermobaculum terrenum' type strain (YNP1).</title>
        <authorList>
            <person name="Kiss H."/>
            <person name="Cleland D."/>
            <person name="Lapidus A."/>
            <person name="Lucas S."/>
            <person name="Glavina Del Rio T."/>
            <person name="Nolan M."/>
            <person name="Tice H."/>
            <person name="Han C."/>
            <person name="Goodwin L."/>
            <person name="Pitluck S."/>
            <person name="Liolios K."/>
            <person name="Ivanova N."/>
            <person name="Mavromatis K."/>
            <person name="Ovchinnikova G."/>
            <person name="Pati A."/>
            <person name="Chen A."/>
            <person name="Palaniappan K."/>
            <person name="Land M."/>
            <person name="Hauser L."/>
            <person name="Chang Y."/>
            <person name="Jeffries C."/>
            <person name="Lu M."/>
            <person name="Brettin T."/>
            <person name="Detter J."/>
            <person name="Goker M."/>
            <person name="Tindall B."/>
            <person name="Beck B."/>
            <person name="McDermott T."/>
            <person name="Woyke T."/>
            <person name="Bristow J."/>
            <person name="Eisen J."/>
            <person name="Markowitz V."/>
            <person name="Hugenholtz P."/>
            <person name="Kyrpides N."/>
            <person name="Klenk H."/>
            <person name="Cheng J."/>
        </authorList>
    </citation>
    <scope>NUCLEOTIDE SEQUENCE [LARGE SCALE GENOMIC DNA]</scope>
    <source>
        <strain evidence="4">ATCC BAA-798 / YNP1</strain>
    </source>
</reference>
<dbReference type="EMBL" id="CP001826">
    <property type="protein sequence ID" value="ACZ43130.1"/>
    <property type="molecule type" value="Genomic_DNA"/>
</dbReference>
<sequence length="143" mass="14423">MQPSDQQQASQQSKRTSPPISGTVQGEHVEINGGGAAAIISQGNMSVRGGGGAVLISGGNTEIQGGGAAVIISGGETEIEQGGSALVIASEAEIEQGFVGIILSGETKLEEGSRVLLDTPRALALGTALGATFALLSWLLRRR</sequence>
<name>D1CHA9_THET1</name>
<dbReference type="Proteomes" id="UP000000323">
    <property type="component" value="Chromosome 2"/>
</dbReference>
<keyword evidence="4" id="KW-1185">Reference proteome</keyword>
<protein>
    <submittedName>
        <fullName evidence="3">Uncharacterized protein</fullName>
    </submittedName>
</protein>
<feature type="transmembrane region" description="Helical" evidence="2">
    <location>
        <begin position="122"/>
        <end position="140"/>
    </location>
</feature>
<feature type="compositionally biased region" description="Polar residues" evidence="1">
    <location>
        <begin position="14"/>
        <end position="24"/>
    </location>
</feature>
<accession>D1CHA9</accession>
<evidence type="ECO:0000313" key="4">
    <source>
        <dbReference type="Proteomes" id="UP000000323"/>
    </source>
</evidence>
<feature type="compositionally biased region" description="Low complexity" evidence="1">
    <location>
        <begin position="1"/>
        <end position="13"/>
    </location>
</feature>
<dbReference type="HOGENOM" id="CLU_1805272_0_0_0"/>
<keyword evidence="2" id="KW-0812">Transmembrane</keyword>
<gene>
    <name evidence="3" type="ordered locus">Tter_2231</name>
</gene>
<organism evidence="3 4">
    <name type="scientific">Thermobaculum terrenum (strain ATCC BAA-798 / CCMEE 7001 / YNP1)</name>
    <dbReference type="NCBI Taxonomy" id="525904"/>
    <lineage>
        <taxon>Bacteria</taxon>
        <taxon>Bacillati</taxon>
        <taxon>Chloroflexota</taxon>
        <taxon>Chloroflexia</taxon>
        <taxon>Candidatus Thermobaculales</taxon>
        <taxon>Candidatus Thermobaculaceae</taxon>
        <taxon>Thermobaculum</taxon>
    </lineage>
</organism>
<dbReference type="KEGG" id="ttr:Tter_2231"/>
<evidence type="ECO:0000256" key="2">
    <source>
        <dbReference type="SAM" id="Phobius"/>
    </source>
</evidence>
<dbReference type="RefSeq" id="WP_012876161.1">
    <property type="nucleotide sequence ID" value="NC_013526.1"/>
</dbReference>
<evidence type="ECO:0000256" key="1">
    <source>
        <dbReference type="SAM" id="MobiDB-lite"/>
    </source>
</evidence>
<dbReference type="eggNOG" id="ENOG502ZQUF">
    <property type="taxonomic scope" value="Bacteria"/>
</dbReference>
<dbReference type="AlphaFoldDB" id="D1CHA9"/>
<dbReference type="STRING" id="525904.Tter_2231"/>
<keyword evidence="2" id="KW-1133">Transmembrane helix</keyword>
<feature type="region of interest" description="Disordered" evidence="1">
    <location>
        <begin position="1"/>
        <end position="26"/>
    </location>
</feature>
<keyword evidence="2" id="KW-0472">Membrane</keyword>